<dbReference type="EMBL" id="LXFE01004194">
    <property type="protein sequence ID" value="OLL21897.1"/>
    <property type="molecule type" value="Genomic_DNA"/>
</dbReference>
<keyword evidence="2" id="KW-1185">Reference proteome</keyword>
<protein>
    <submittedName>
        <fullName evidence="1">Uncharacterized protein</fullName>
    </submittedName>
</protein>
<proteinExistence type="predicted"/>
<reference evidence="1 2" key="1">
    <citation type="submission" date="2016-04" db="EMBL/GenBank/DDBJ databases">
        <title>Evolutionary innovation and constraint leading to complex multicellularity in the Ascomycota.</title>
        <authorList>
            <person name="Cisse O."/>
            <person name="Nguyen A."/>
            <person name="Hewitt D.A."/>
            <person name="Jedd G."/>
            <person name="Stajich J.E."/>
        </authorList>
    </citation>
    <scope>NUCLEOTIDE SEQUENCE [LARGE SCALE GENOMIC DNA]</scope>
    <source>
        <strain evidence="1 2">DAH-3</strain>
    </source>
</reference>
<gene>
    <name evidence="1" type="ORF">NEOLI_005042</name>
</gene>
<organism evidence="1 2">
    <name type="scientific">Neolecta irregularis (strain DAH-3)</name>
    <dbReference type="NCBI Taxonomy" id="1198029"/>
    <lineage>
        <taxon>Eukaryota</taxon>
        <taxon>Fungi</taxon>
        <taxon>Dikarya</taxon>
        <taxon>Ascomycota</taxon>
        <taxon>Taphrinomycotina</taxon>
        <taxon>Neolectales</taxon>
        <taxon>Neolectaceae</taxon>
        <taxon>Neolecta</taxon>
    </lineage>
</organism>
<sequence>MNAINYTSSSSGDFRIFSDTNSPPDALFTPSDAPDFGSAATQFVFTPGSGDNGTFGQGNLFLTITSPTDASGAPNPVTLTDGSLPGHSTLFTMSNVGVSAPNFDLYLCAFQATINLATLPSGNTNNAPECSLFNPGDLTTQPTILSGVTNGSTTSSAVPSTTLKAPSSTTKLTASLQTTTSKLVTTSTPSLPPVAPVSTAIPTPSLLSYVINAGTGNLGNINSAAAILPGQNGAAVVNLLANGAIFVPASGLYLALNLVQGGQALFQPSLPSGLTQLLVTVGALAKRQLSGTLTIRNANGAIVNAYSCPSTNANPTLSFSTAMTLVGCTTINLTITQVSGNGAGNAGAVVVNNNICINVSGVHICNNQTLSSVGGPVNFDSSTHIIIGCTIAGNCNQVSSLQAVCVGCAAYHCTGTNGAVALAPANAAASSAFASASASGSSANASASSNGENAVANASASSSNGSSANAVANASASSGGSANAVANAPAPAGFSSTNSTAKANPVSGFASLPHLNAAASVLPVSSVAVAKANSSAIRFTGDAVSSRVKYPAGFLTFVGAFLILA</sequence>
<dbReference type="Proteomes" id="UP000186594">
    <property type="component" value="Unassembled WGS sequence"/>
</dbReference>
<accession>A0A1U7LGX2</accession>
<name>A0A1U7LGX2_NEOID</name>
<dbReference type="AlphaFoldDB" id="A0A1U7LGX2"/>
<evidence type="ECO:0000313" key="1">
    <source>
        <dbReference type="EMBL" id="OLL21897.1"/>
    </source>
</evidence>
<comment type="caution">
    <text evidence="1">The sequence shown here is derived from an EMBL/GenBank/DDBJ whole genome shotgun (WGS) entry which is preliminary data.</text>
</comment>
<evidence type="ECO:0000313" key="2">
    <source>
        <dbReference type="Proteomes" id="UP000186594"/>
    </source>
</evidence>